<dbReference type="EMBL" id="PGUY01000012">
    <property type="protein sequence ID" value="PLT31135.1"/>
    <property type="molecule type" value="Genomic_DNA"/>
</dbReference>
<reference evidence="2 3" key="1">
    <citation type="submission" date="2017-11" db="EMBL/GenBank/DDBJ databases">
        <title>Comparitive Functional Genomics of Dry Heat Resistant strains isolated from the Viking Spacecraft.</title>
        <authorList>
            <person name="Seuylemezian A."/>
            <person name="Cooper K."/>
            <person name="Vaishampayan P."/>
        </authorList>
    </citation>
    <scope>NUCLEOTIDE SEQUENCE [LARGE SCALE GENOMIC DNA]</scope>
    <source>
        <strain evidence="2 3">V1-29</strain>
    </source>
</reference>
<evidence type="ECO:0000313" key="2">
    <source>
        <dbReference type="EMBL" id="PLT31135.1"/>
    </source>
</evidence>
<sequence>MIAIYKDTIFGFIIVAMVIHFTKGLNILDSWILTDIVEFLLCFTLLIVVSLLIETITKRRT</sequence>
<evidence type="ECO:0000256" key="1">
    <source>
        <dbReference type="SAM" id="Phobius"/>
    </source>
</evidence>
<dbReference type="AlphaFoldDB" id="A0A2N5M9Z4"/>
<proteinExistence type="predicted"/>
<feature type="transmembrane region" description="Helical" evidence="1">
    <location>
        <begin position="31"/>
        <end position="53"/>
    </location>
</feature>
<accession>A0A2N5M9Z4</accession>
<keyword evidence="1" id="KW-0812">Transmembrane</keyword>
<gene>
    <name evidence="2" type="ORF">CUU66_04035</name>
</gene>
<comment type="caution">
    <text evidence="2">The sequence shown here is derived from an EMBL/GenBank/DDBJ whole genome shotgun (WGS) entry which is preliminary data.</text>
</comment>
<protein>
    <submittedName>
        <fullName evidence="2">Uncharacterized protein</fullName>
    </submittedName>
</protein>
<name>A0A2N5M9Z4_9BACI</name>
<evidence type="ECO:0000313" key="3">
    <source>
        <dbReference type="Proteomes" id="UP000234748"/>
    </source>
</evidence>
<keyword evidence="3" id="KW-1185">Reference proteome</keyword>
<feature type="transmembrane region" description="Helical" evidence="1">
    <location>
        <begin position="7"/>
        <end position="25"/>
    </location>
</feature>
<keyword evidence="1" id="KW-0472">Membrane</keyword>
<organism evidence="2 3">
    <name type="scientific">Peribacillus deserti</name>
    <dbReference type="NCBI Taxonomy" id="673318"/>
    <lineage>
        <taxon>Bacteria</taxon>
        <taxon>Bacillati</taxon>
        <taxon>Bacillota</taxon>
        <taxon>Bacilli</taxon>
        <taxon>Bacillales</taxon>
        <taxon>Bacillaceae</taxon>
        <taxon>Peribacillus</taxon>
    </lineage>
</organism>
<dbReference type="Proteomes" id="UP000234748">
    <property type="component" value="Unassembled WGS sequence"/>
</dbReference>
<keyword evidence="1" id="KW-1133">Transmembrane helix</keyword>